<keyword evidence="1" id="KW-0378">Hydrolase</keyword>
<dbReference type="InterPro" id="IPR006166">
    <property type="entry name" value="ERCC4_domain"/>
</dbReference>
<dbReference type="EMBL" id="DRYK01000035">
    <property type="protein sequence ID" value="HHP67711.1"/>
    <property type="molecule type" value="Genomic_DNA"/>
</dbReference>
<evidence type="ECO:0000259" key="2">
    <source>
        <dbReference type="SMART" id="SM00891"/>
    </source>
</evidence>
<dbReference type="Pfam" id="PF14520">
    <property type="entry name" value="HHH_5"/>
    <property type="match status" value="1"/>
</dbReference>
<dbReference type="AlphaFoldDB" id="A0A7J3XYP4"/>
<evidence type="ECO:0000313" key="3">
    <source>
        <dbReference type="EMBL" id="HHP67711.1"/>
    </source>
</evidence>
<proteinExistence type="predicted"/>
<dbReference type="PANTHER" id="PTHR13451">
    <property type="entry name" value="CLASS II CROSSOVER JUNCTION ENDONUCLEASE MUS81"/>
    <property type="match status" value="1"/>
</dbReference>
<reference evidence="3" key="1">
    <citation type="journal article" date="2020" name="mSystems">
        <title>Genome- and Community-Level Interaction Insights into Carbon Utilization and Element Cycling Functions of Hydrothermarchaeota in Hydrothermal Sediment.</title>
        <authorList>
            <person name="Zhou Z."/>
            <person name="Liu Y."/>
            <person name="Xu W."/>
            <person name="Pan J."/>
            <person name="Luo Z.H."/>
            <person name="Li M."/>
        </authorList>
    </citation>
    <scope>NUCLEOTIDE SEQUENCE [LARGE SCALE GENOMIC DNA]</scope>
    <source>
        <strain evidence="3">SpSt-110</strain>
    </source>
</reference>
<comment type="caution">
    <text evidence="3">The sequence shown here is derived from an EMBL/GenBank/DDBJ whole genome shotgun (WGS) entry which is preliminary data.</text>
</comment>
<dbReference type="SMART" id="SM00891">
    <property type="entry name" value="ERCC4"/>
    <property type="match status" value="1"/>
</dbReference>
<name>A0A7J3XYP4_9CREN</name>
<evidence type="ECO:0000256" key="1">
    <source>
        <dbReference type="ARBA" id="ARBA00022801"/>
    </source>
</evidence>
<dbReference type="Gene3D" id="3.40.50.10130">
    <property type="match status" value="1"/>
</dbReference>
<dbReference type="Gene3D" id="1.10.150.20">
    <property type="entry name" value="5' to 3' exonuclease, C-terminal subdomain"/>
    <property type="match status" value="1"/>
</dbReference>
<dbReference type="Pfam" id="PF02732">
    <property type="entry name" value="ERCC4"/>
    <property type="match status" value="1"/>
</dbReference>
<dbReference type="PANTHER" id="PTHR13451:SF0">
    <property type="entry name" value="CROSSOVER JUNCTION ENDONUCLEASE MUS81"/>
    <property type="match status" value="1"/>
</dbReference>
<dbReference type="InterPro" id="IPR011335">
    <property type="entry name" value="Restrct_endonuc-II-like"/>
</dbReference>
<gene>
    <name evidence="3" type="ORF">ENM60_02805</name>
</gene>
<dbReference type="GO" id="GO:0003677">
    <property type="term" value="F:DNA binding"/>
    <property type="evidence" value="ECO:0007669"/>
    <property type="project" value="InterPro"/>
</dbReference>
<feature type="domain" description="ERCC4" evidence="2">
    <location>
        <begin position="10"/>
        <end position="101"/>
    </location>
</feature>
<protein>
    <recommendedName>
        <fullName evidence="2">ERCC4 domain-containing protein</fullName>
    </recommendedName>
</protein>
<dbReference type="GO" id="GO:0000727">
    <property type="term" value="P:double-strand break repair via break-induced replication"/>
    <property type="evidence" value="ECO:0007669"/>
    <property type="project" value="TreeGrafter"/>
</dbReference>
<dbReference type="SUPFAM" id="SSF52980">
    <property type="entry name" value="Restriction endonuclease-like"/>
    <property type="match status" value="1"/>
</dbReference>
<organism evidence="3">
    <name type="scientific">Thermogladius calderae</name>
    <dbReference type="NCBI Taxonomy" id="1200300"/>
    <lineage>
        <taxon>Archaea</taxon>
        <taxon>Thermoproteota</taxon>
        <taxon>Thermoprotei</taxon>
        <taxon>Desulfurococcales</taxon>
        <taxon>Desulfurococcaceae</taxon>
        <taxon>Thermogladius</taxon>
    </lineage>
</organism>
<dbReference type="InterPro" id="IPR010994">
    <property type="entry name" value="RuvA_2-like"/>
</dbReference>
<accession>A0A7J3XYP4</accession>
<dbReference type="SUPFAM" id="SSF47781">
    <property type="entry name" value="RuvA domain 2-like"/>
    <property type="match status" value="1"/>
</dbReference>
<dbReference type="GO" id="GO:0006308">
    <property type="term" value="P:DNA catabolic process"/>
    <property type="evidence" value="ECO:0007669"/>
    <property type="project" value="InterPro"/>
</dbReference>
<sequence>MAFLLLTPVDVIIDSREDSKHPDFKKILNMRGLRTAVQPLPAGDFLLLAPPDKQPILVERKSVDDLANSIRDNRIWDQSKLLREAAEKDGYQPLIVVEGWIGSLEKYRGWRIQSVLRILDTLMLDFGIPVLNTPNPEATIEWIVAKSKSLGETKDKKILRMRVEKKPMELNERILYVVEGLAGPTLARRLLAYFKTIRNIANASISDLLKVEGIGEKRAQEIYAVLNTPWREM</sequence>
<dbReference type="GO" id="GO:0048257">
    <property type="term" value="F:3'-flap endonuclease activity"/>
    <property type="evidence" value="ECO:0007669"/>
    <property type="project" value="TreeGrafter"/>
</dbReference>
<dbReference type="GO" id="GO:0048476">
    <property type="term" value="C:Holliday junction resolvase complex"/>
    <property type="evidence" value="ECO:0007669"/>
    <property type="project" value="TreeGrafter"/>
</dbReference>
<dbReference type="InterPro" id="IPR033309">
    <property type="entry name" value="Mus81"/>
</dbReference>
<dbReference type="GO" id="GO:0008821">
    <property type="term" value="F:crossover junction DNA endonuclease activity"/>
    <property type="evidence" value="ECO:0007669"/>
    <property type="project" value="InterPro"/>
</dbReference>